<keyword evidence="2" id="KW-0238">DNA-binding</keyword>
<dbReference type="InterPro" id="IPR011008">
    <property type="entry name" value="Dimeric_a/b-barrel"/>
</dbReference>
<keyword evidence="6" id="KW-1185">Reference proteome</keyword>
<dbReference type="InterPro" id="IPR036390">
    <property type="entry name" value="WH_DNA-bd_sf"/>
</dbReference>
<dbReference type="PRINTS" id="PR00033">
    <property type="entry name" value="HTHASNC"/>
</dbReference>
<dbReference type="SUPFAM" id="SSF46785">
    <property type="entry name" value="Winged helix' DNA-binding domain"/>
    <property type="match status" value="1"/>
</dbReference>
<dbReference type="InterPro" id="IPR036388">
    <property type="entry name" value="WH-like_DNA-bd_sf"/>
</dbReference>
<evidence type="ECO:0000259" key="4">
    <source>
        <dbReference type="PROSITE" id="PS50956"/>
    </source>
</evidence>
<dbReference type="CDD" id="cd00090">
    <property type="entry name" value="HTH_ARSR"/>
    <property type="match status" value="1"/>
</dbReference>
<evidence type="ECO:0000313" key="6">
    <source>
        <dbReference type="Proteomes" id="UP001081071"/>
    </source>
</evidence>
<dbReference type="SMART" id="SM00344">
    <property type="entry name" value="HTH_ASNC"/>
    <property type="match status" value="1"/>
</dbReference>
<organism evidence="5 6">
    <name type="scientific">Rhodococcus ruber</name>
    <dbReference type="NCBI Taxonomy" id="1830"/>
    <lineage>
        <taxon>Bacteria</taxon>
        <taxon>Bacillati</taxon>
        <taxon>Actinomycetota</taxon>
        <taxon>Actinomycetes</taxon>
        <taxon>Mycobacteriales</taxon>
        <taxon>Nocardiaceae</taxon>
        <taxon>Rhodococcus</taxon>
    </lineage>
</organism>
<evidence type="ECO:0000256" key="2">
    <source>
        <dbReference type="ARBA" id="ARBA00023125"/>
    </source>
</evidence>
<keyword evidence="3" id="KW-0804">Transcription</keyword>
<dbReference type="RefSeq" id="WP_269606044.1">
    <property type="nucleotide sequence ID" value="NZ_JAPWIJ010000006.1"/>
</dbReference>
<evidence type="ECO:0000256" key="3">
    <source>
        <dbReference type="ARBA" id="ARBA00023163"/>
    </source>
</evidence>
<protein>
    <submittedName>
        <fullName evidence="5">Lrp/AsnC family transcriptional regulator</fullName>
    </submittedName>
</protein>
<dbReference type="PANTHER" id="PTHR30154:SF34">
    <property type="entry name" value="TRANSCRIPTIONAL REGULATOR AZLB"/>
    <property type="match status" value="1"/>
</dbReference>
<dbReference type="PROSITE" id="PS50956">
    <property type="entry name" value="HTH_ASNC_2"/>
    <property type="match status" value="1"/>
</dbReference>
<dbReference type="InterPro" id="IPR019887">
    <property type="entry name" value="Tscrpt_reg_AsnC/Lrp_C"/>
</dbReference>
<dbReference type="Proteomes" id="UP001081071">
    <property type="component" value="Unassembled WGS sequence"/>
</dbReference>
<proteinExistence type="predicted"/>
<dbReference type="InterPro" id="IPR000485">
    <property type="entry name" value="AsnC-type_HTH_dom"/>
</dbReference>
<name>A0ABT4MGL8_9NOCA</name>
<dbReference type="EMBL" id="JAPWIJ010000006">
    <property type="protein sequence ID" value="MCZ4520107.1"/>
    <property type="molecule type" value="Genomic_DNA"/>
</dbReference>
<reference evidence="5" key="1">
    <citation type="submission" date="2022-12" db="EMBL/GenBank/DDBJ databases">
        <authorList>
            <person name="Krivoruchko A.V."/>
            <person name="Elkin A."/>
        </authorList>
    </citation>
    <scope>NUCLEOTIDE SEQUENCE</scope>
    <source>
        <strain evidence="5">IEGM 1391</strain>
    </source>
</reference>
<dbReference type="SUPFAM" id="SSF54909">
    <property type="entry name" value="Dimeric alpha+beta barrel"/>
    <property type="match status" value="1"/>
</dbReference>
<dbReference type="InterPro" id="IPR019888">
    <property type="entry name" value="Tscrpt_reg_AsnC-like"/>
</dbReference>
<sequence>MESTLDELDRAMLAALHDNSRIGVLELSRTLGVARATVTARLQRLEDSGVITGYQPRIGLAAAGYGVQAFVTLEIAQGALGDVVAVLEQIPGVLEAFATTGAGDVLCRVAAASHDDLQRTLIVLNQSRTIARSTSVVVLSELVEFRAMPLLNTAEPERAPKAPAYRRTRD</sequence>
<comment type="caution">
    <text evidence="5">The sequence shown here is derived from an EMBL/GenBank/DDBJ whole genome shotgun (WGS) entry which is preliminary data.</text>
</comment>
<evidence type="ECO:0000313" key="5">
    <source>
        <dbReference type="EMBL" id="MCZ4520107.1"/>
    </source>
</evidence>
<gene>
    <name evidence="5" type="ORF">O4220_16475</name>
</gene>
<dbReference type="Pfam" id="PF13412">
    <property type="entry name" value="HTH_24"/>
    <property type="match status" value="1"/>
</dbReference>
<accession>A0ABT4MGL8</accession>
<evidence type="ECO:0000256" key="1">
    <source>
        <dbReference type="ARBA" id="ARBA00023015"/>
    </source>
</evidence>
<dbReference type="PANTHER" id="PTHR30154">
    <property type="entry name" value="LEUCINE-RESPONSIVE REGULATORY PROTEIN"/>
    <property type="match status" value="1"/>
</dbReference>
<dbReference type="InterPro" id="IPR011991">
    <property type="entry name" value="ArsR-like_HTH"/>
</dbReference>
<dbReference type="Gene3D" id="3.30.70.920">
    <property type="match status" value="1"/>
</dbReference>
<keyword evidence="1" id="KW-0805">Transcription regulation</keyword>
<dbReference type="Gene3D" id="1.10.10.10">
    <property type="entry name" value="Winged helix-like DNA-binding domain superfamily/Winged helix DNA-binding domain"/>
    <property type="match status" value="1"/>
</dbReference>
<dbReference type="Pfam" id="PF01037">
    <property type="entry name" value="AsnC_trans_reg"/>
    <property type="match status" value="1"/>
</dbReference>
<feature type="domain" description="HTH asnC-type" evidence="4">
    <location>
        <begin position="5"/>
        <end position="66"/>
    </location>
</feature>